<dbReference type="Pfam" id="PF13414">
    <property type="entry name" value="TPR_11"/>
    <property type="match status" value="1"/>
</dbReference>
<organism evidence="2">
    <name type="scientific">hydrothermal vent metagenome</name>
    <dbReference type="NCBI Taxonomy" id="652676"/>
    <lineage>
        <taxon>unclassified sequences</taxon>
        <taxon>metagenomes</taxon>
        <taxon>ecological metagenomes</taxon>
    </lineage>
</organism>
<gene>
    <name evidence="2" type="ORF">MNBD_GAMMA21-1698</name>
</gene>
<feature type="region of interest" description="Disordered" evidence="1">
    <location>
        <begin position="86"/>
        <end position="128"/>
    </location>
</feature>
<dbReference type="InterPro" id="IPR011990">
    <property type="entry name" value="TPR-like_helical_dom_sf"/>
</dbReference>
<feature type="compositionally biased region" description="Acidic residues" evidence="1">
    <location>
        <begin position="100"/>
        <end position="109"/>
    </location>
</feature>
<evidence type="ECO:0000313" key="2">
    <source>
        <dbReference type="EMBL" id="VAW97538.1"/>
    </source>
</evidence>
<proteinExistence type="predicted"/>
<dbReference type="Gene3D" id="1.25.40.10">
    <property type="entry name" value="Tetratricopeptide repeat domain"/>
    <property type="match status" value="1"/>
</dbReference>
<feature type="compositionally biased region" description="Basic and acidic residues" evidence="1">
    <location>
        <begin position="88"/>
        <end position="99"/>
    </location>
</feature>
<dbReference type="EMBL" id="UOFR01000050">
    <property type="protein sequence ID" value="VAW97538.1"/>
    <property type="molecule type" value="Genomic_DNA"/>
</dbReference>
<dbReference type="InterPro" id="IPR019734">
    <property type="entry name" value="TPR_rpt"/>
</dbReference>
<name>A0A3B0ZVM3_9ZZZZ</name>
<accession>A0A3B0ZVM3</accession>
<protein>
    <submittedName>
        <fullName evidence="2">Uncharacterized protein</fullName>
    </submittedName>
</protein>
<dbReference type="AlphaFoldDB" id="A0A3B0ZVM3"/>
<feature type="compositionally biased region" description="Low complexity" evidence="1">
    <location>
        <begin position="112"/>
        <end position="122"/>
    </location>
</feature>
<sequence>MKLLRNILSHGLLIVFIAALALVYVYRAQLFPENITSKVDYYVDEALTWIGVFPGEKQLAQDTVDEVVEEQPVSTTKDVLALEQTSDADEKNTAMHMMEETSESQEEREEQPPVQSQMMPVPENDEENVVEDTKPEIHAMEQEKSDEVEGAATDQLAAGTAQDELLNRARLAFQNGKPDKSTQLYKELSELNPDNPDIYGEMGNVFYSQGKWKQAGVAFYEAAICLLDKNKTEQVPYLYRVIQGLDPESAEKLRSKLH</sequence>
<reference evidence="2" key="1">
    <citation type="submission" date="2018-06" db="EMBL/GenBank/DDBJ databases">
        <authorList>
            <person name="Zhirakovskaya E."/>
        </authorList>
    </citation>
    <scope>NUCLEOTIDE SEQUENCE</scope>
</reference>
<dbReference type="SMART" id="SM00028">
    <property type="entry name" value="TPR"/>
    <property type="match status" value="2"/>
</dbReference>
<evidence type="ECO:0000256" key="1">
    <source>
        <dbReference type="SAM" id="MobiDB-lite"/>
    </source>
</evidence>
<dbReference type="SUPFAM" id="SSF48452">
    <property type="entry name" value="TPR-like"/>
    <property type="match status" value="1"/>
</dbReference>